<evidence type="ECO:0000313" key="2">
    <source>
        <dbReference type="EMBL" id="MFF0009602.1"/>
    </source>
</evidence>
<gene>
    <name evidence="2" type="ORF">ACFYQT_40110</name>
</gene>
<dbReference type="EMBL" id="JBIAJP010000021">
    <property type="protein sequence ID" value="MFF0009602.1"/>
    <property type="molecule type" value="Genomic_DNA"/>
</dbReference>
<evidence type="ECO:0000256" key="1">
    <source>
        <dbReference type="SAM" id="MobiDB-lite"/>
    </source>
</evidence>
<evidence type="ECO:0000313" key="3">
    <source>
        <dbReference type="Proteomes" id="UP001601422"/>
    </source>
</evidence>
<reference evidence="2 3" key="1">
    <citation type="submission" date="2024-10" db="EMBL/GenBank/DDBJ databases">
        <title>The Natural Products Discovery Center: Release of the First 8490 Sequenced Strains for Exploring Actinobacteria Biosynthetic Diversity.</title>
        <authorList>
            <person name="Kalkreuter E."/>
            <person name="Kautsar S.A."/>
            <person name="Yang D."/>
            <person name="Bader C.D."/>
            <person name="Teijaro C.N."/>
            <person name="Fluegel L."/>
            <person name="Davis C.M."/>
            <person name="Simpson J.R."/>
            <person name="Lauterbach L."/>
            <person name="Steele A.D."/>
            <person name="Gui C."/>
            <person name="Meng S."/>
            <person name="Li G."/>
            <person name="Viehrig K."/>
            <person name="Ye F."/>
            <person name="Su P."/>
            <person name="Kiefer A.F."/>
            <person name="Nichols A."/>
            <person name="Cepeda A.J."/>
            <person name="Yan W."/>
            <person name="Fan B."/>
            <person name="Jiang Y."/>
            <person name="Adhikari A."/>
            <person name="Zheng C.-J."/>
            <person name="Schuster L."/>
            <person name="Cowan T.M."/>
            <person name="Smanski M.J."/>
            <person name="Chevrette M.G."/>
            <person name="De Carvalho L.P.S."/>
            <person name="Shen B."/>
        </authorList>
    </citation>
    <scope>NUCLEOTIDE SEQUENCE [LARGE SCALE GENOMIC DNA]</scope>
    <source>
        <strain evidence="2 3">NPDC005497</strain>
    </source>
</reference>
<name>A0ABW6NAG1_9ACTN</name>
<organism evidence="2 3">
    <name type="scientific">Streptomyces tibetensis</name>
    <dbReference type="NCBI Taxonomy" id="2382123"/>
    <lineage>
        <taxon>Bacteria</taxon>
        <taxon>Bacillati</taxon>
        <taxon>Actinomycetota</taxon>
        <taxon>Actinomycetes</taxon>
        <taxon>Kitasatosporales</taxon>
        <taxon>Streptomycetaceae</taxon>
        <taxon>Streptomyces</taxon>
    </lineage>
</organism>
<keyword evidence="3" id="KW-1185">Reference proteome</keyword>
<comment type="caution">
    <text evidence="2">The sequence shown here is derived from an EMBL/GenBank/DDBJ whole genome shotgun (WGS) entry which is preliminary data.</text>
</comment>
<sequence>MAVTETPDLAVTDGPRLVSARSIHRRRRLEQAVYAAAALGISIAPHNPDLWPIHLGAAGLAAASLSRLLGKRDSDEDSTRRSLNSLQAAQRALPWLTSAGIYLTNLCHPGTPWWEYAAGPAWALVMGLTTPITHSLNMRALLPHITDEPLTLETAPAPLEQAPPATYGEYRAHQWANARATGTTLLTSVCQYESNAPDFWGIVVAEAGDTVPALNPTTLAGIFDLPVGTVQLQLIQGSGPGRQLLTARPTLDTQAQAQQDPIHRLFTEKLARANGGAAGMHLTGYKTEPNRIALRVTAPDDQFIQLNQKQIARSLKKDPSLIMIETDGMGDGVVSIYKQHPLLTVREATVEDLTMDADGTIAIGLRPDGRQARVPLYDPAMGAVTDLYVGAPGAGKSVTLLTLLVAERINGIVSIVADAQDGMSLPEADGRVYHFGKGIAATAATLAASNDLGKYREKISAANGWGSFEIGSPWSLANDTLDELNRILSADSTVPRAFRKWVTGLVGDNQSTGRKLGKGIRFAAQSIHLADLGDKDRIRANAKNGTTWLGRTNSSTTQHMASDGVLPPGVYPEPIPRYFKQGTGNDIDAAFHGKEAKHGPITAGMANIIQGGSVFLARTWFARKENKTYPGLIALMESAPVPRLTPEEDRVFQEAYAKWLAHAEALLAGEDEEGGSTEYSSYQGDGRDMLADDEDDQPPTGTIKDRILDLLADGPTALKDIRRQMPDVAPGSVNNAMTELREAGHVQPAGNRGVYQLTN</sequence>
<dbReference type="RefSeq" id="WP_389835561.1">
    <property type="nucleotide sequence ID" value="NZ_JBIAJP010000021.1"/>
</dbReference>
<accession>A0ABW6NAG1</accession>
<dbReference type="Proteomes" id="UP001601422">
    <property type="component" value="Unassembled WGS sequence"/>
</dbReference>
<protein>
    <submittedName>
        <fullName evidence="2">Uncharacterized protein</fullName>
    </submittedName>
</protein>
<feature type="region of interest" description="Disordered" evidence="1">
    <location>
        <begin position="670"/>
        <end position="704"/>
    </location>
</feature>
<proteinExistence type="predicted"/>